<dbReference type="InterPro" id="IPR056423">
    <property type="entry name" value="BACK_BPM_SPOP"/>
</dbReference>
<dbReference type="SUPFAM" id="SSF49599">
    <property type="entry name" value="TRAF domain-like"/>
    <property type="match status" value="1"/>
</dbReference>
<feature type="domain" description="MATH" evidence="4">
    <location>
        <begin position="3"/>
        <end position="133"/>
    </location>
</feature>
<dbReference type="SUPFAM" id="SSF54695">
    <property type="entry name" value="POZ domain"/>
    <property type="match status" value="1"/>
</dbReference>
<dbReference type="Pfam" id="PF24570">
    <property type="entry name" value="BACK_BPM_SPOP"/>
    <property type="match status" value="1"/>
</dbReference>
<dbReference type="InterPro" id="IPR008974">
    <property type="entry name" value="TRAF-like"/>
</dbReference>
<keyword evidence="6" id="KW-1185">Reference proteome</keyword>
<evidence type="ECO:0008006" key="7">
    <source>
        <dbReference type="Google" id="ProtNLM"/>
    </source>
</evidence>
<dbReference type="Gene3D" id="1.25.40.420">
    <property type="match status" value="1"/>
</dbReference>
<dbReference type="CDD" id="cd00121">
    <property type="entry name" value="MATH"/>
    <property type="match status" value="1"/>
</dbReference>
<dbReference type="EMBL" id="PQIB02000015">
    <property type="protein sequence ID" value="RLM66028.1"/>
    <property type="molecule type" value="Genomic_DNA"/>
</dbReference>
<dbReference type="Gene3D" id="3.30.710.10">
    <property type="entry name" value="Potassium Channel Kv1.1, Chain A"/>
    <property type="match status" value="1"/>
</dbReference>
<organism evidence="5 6">
    <name type="scientific">Panicum miliaceum</name>
    <name type="common">Proso millet</name>
    <name type="synonym">Broomcorn millet</name>
    <dbReference type="NCBI Taxonomy" id="4540"/>
    <lineage>
        <taxon>Eukaryota</taxon>
        <taxon>Viridiplantae</taxon>
        <taxon>Streptophyta</taxon>
        <taxon>Embryophyta</taxon>
        <taxon>Tracheophyta</taxon>
        <taxon>Spermatophyta</taxon>
        <taxon>Magnoliopsida</taxon>
        <taxon>Liliopsida</taxon>
        <taxon>Poales</taxon>
        <taxon>Poaceae</taxon>
        <taxon>PACMAD clade</taxon>
        <taxon>Panicoideae</taxon>
        <taxon>Panicodae</taxon>
        <taxon>Paniceae</taxon>
        <taxon>Panicinae</taxon>
        <taxon>Panicum</taxon>
        <taxon>Panicum sect. Panicum</taxon>
    </lineage>
</organism>
<dbReference type="PANTHER" id="PTHR26379">
    <property type="entry name" value="BTB/POZ AND MATH DOMAIN-CONTAINING PROTEIN 1"/>
    <property type="match status" value="1"/>
</dbReference>
<comment type="similarity">
    <text evidence="2">Belongs to the Tdpoz family.</text>
</comment>
<sequence>MAAGSHVLKIDGYSITSNPPCAVPRFRSCPFHAGGRTWHISYFPKGSRRTNTDCLSLFLVLADADAGEAVTAQATFSLLDQDQKPVPSYSRTTAMVSLSASRSSFGYERFMRTEDLEQSGHLIDDCFALRVDVHAVVMEVLELFSVVKKPSRSAAALELPEGHRLRLLSNTEQCRYRPEGRRYPEAPSIIVVPPSDMHRHIGDLLSSEGPGADLEFRVGRDTFPAHRLVLSARSPVFRAELFDSAKDGTSVIHIEDMEAPVFRALLTFIYTDALPEMDPKDGDEYSIARHLLVAADKYMLERLKLICEGRLRSHINTSSAATILLLADKYRCPCLKEACFEFLSSSSKVLFDVIETEEFVHLAQSVPAVTKELVANFLTRCLQKASIFRWDHDR</sequence>
<evidence type="ECO:0000313" key="5">
    <source>
        <dbReference type="EMBL" id="RLM66028.1"/>
    </source>
</evidence>
<evidence type="ECO:0000256" key="1">
    <source>
        <dbReference type="ARBA" id="ARBA00004906"/>
    </source>
</evidence>
<proteinExistence type="inferred from homology"/>
<evidence type="ECO:0000259" key="4">
    <source>
        <dbReference type="PROSITE" id="PS50144"/>
    </source>
</evidence>
<dbReference type="Proteomes" id="UP000275267">
    <property type="component" value="Unassembled WGS sequence"/>
</dbReference>
<dbReference type="InterPro" id="IPR000210">
    <property type="entry name" value="BTB/POZ_dom"/>
</dbReference>
<dbReference type="Pfam" id="PF00651">
    <property type="entry name" value="BTB"/>
    <property type="match status" value="1"/>
</dbReference>
<dbReference type="PROSITE" id="PS50097">
    <property type="entry name" value="BTB"/>
    <property type="match status" value="1"/>
</dbReference>
<evidence type="ECO:0000256" key="2">
    <source>
        <dbReference type="ARBA" id="ARBA00010846"/>
    </source>
</evidence>
<dbReference type="InterPro" id="IPR011333">
    <property type="entry name" value="SKP1/BTB/POZ_sf"/>
</dbReference>
<feature type="domain" description="BTB" evidence="3">
    <location>
        <begin position="212"/>
        <end position="278"/>
    </location>
</feature>
<dbReference type="PANTHER" id="PTHR26379:SF382">
    <property type="entry name" value="OS10G0435900 PROTEIN"/>
    <property type="match status" value="1"/>
</dbReference>
<gene>
    <name evidence="5" type="ORF">C2845_PM16G23080</name>
</gene>
<reference evidence="6" key="1">
    <citation type="journal article" date="2019" name="Nat. Commun.">
        <title>The genome of broomcorn millet.</title>
        <authorList>
            <person name="Zou C."/>
            <person name="Miki D."/>
            <person name="Li D."/>
            <person name="Tang Q."/>
            <person name="Xiao L."/>
            <person name="Rajput S."/>
            <person name="Deng P."/>
            <person name="Jia W."/>
            <person name="Huang R."/>
            <person name="Zhang M."/>
            <person name="Sun Y."/>
            <person name="Hu J."/>
            <person name="Fu X."/>
            <person name="Schnable P.S."/>
            <person name="Li F."/>
            <person name="Zhang H."/>
            <person name="Feng B."/>
            <person name="Zhu X."/>
            <person name="Liu R."/>
            <person name="Schnable J.C."/>
            <person name="Zhu J.-K."/>
            <person name="Zhang H."/>
        </authorList>
    </citation>
    <scope>NUCLEOTIDE SEQUENCE [LARGE SCALE GENOMIC DNA]</scope>
</reference>
<dbReference type="InterPro" id="IPR002083">
    <property type="entry name" value="MATH/TRAF_dom"/>
</dbReference>
<protein>
    <recommendedName>
        <fullName evidence="7">BTB/POZ and MATH domain-containing protein 2-like</fullName>
    </recommendedName>
</protein>
<evidence type="ECO:0000259" key="3">
    <source>
        <dbReference type="PROSITE" id="PS50097"/>
    </source>
</evidence>
<dbReference type="SMART" id="SM00225">
    <property type="entry name" value="BTB"/>
    <property type="match status" value="1"/>
</dbReference>
<comment type="caution">
    <text evidence="5">The sequence shown here is derived from an EMBL/GenBank/DDBJ whole genome shotgun (WGS) entry which is preliminary data.</text>
</comment>
<dbReference type="STRING" id="4540.A0A3L6PWG3"/>
<evidence type="ECO:0000313" key="6">
    <source>
        <dbReference type="Proteomes" id="UP000275267"/>
    </source>
</evidence>
<dbReference type="AlphaFoldDB" id="A0A3L6PWG3"/>
<accession>A0A3L6PWG3</accession>
<dbReference type="PROSITE" id="PS50144">
    <property type="entry name" value="MATH"/>
    <property type="match status" value="1"/>
</dbReference>
<dbReference type="Pfam" id="PF22486">
    <property type="entry name" value="MATH_2"/>
    <property type="match status" value="1"/>
</dbReference>
<dbReference type="GO" id="GO:0016567">
    <property type="term" value="P:protein ubiquitination"/>
    <property type="evidence" value="ECO:0007669"/>
    <property type="project" value="InterPro"/>
</dbReference>
<dbReference type="Gene3D" id="2.60.210.10">
    <property type="entry name" value="Apoptosis, Tumor Necrosis Factor Receptor Associated Protein 2, Chain A"/>
    <property type="match status" value="1"/>
</dbReference>
<name>A0A3L6PWG3_PANMI</name>
<comment type="pathway">
    <text evidence="1">Protein modification; protein ubiquitination.</text>
</comment>
<dbReference type="OrthoDB" id="688054at2759"/>
<dbReference type="InterPro" id="IPR045005">
    <property type="entry name" value="BPM1-6"/>
</dbReference>